<evidence type="ECO:0000256" key="5">
    <source>
        <dbReference type="ARBA" id="ARBA00022833"/>
    </source>
</evidence>
<comment type="caution">
    <text evidence="13">The sequence shown here is derived from an EMBL/GenBank/DDBJ whole genome shotgun (WGS) entry which is preliminary data.</text>
</comment>
<feature type="region of interest" description="Disordered" evidence="10">
    <location>
        <begin position="346"/>
        <end position="381"/>
    </location>
</feature>
<evidence type="ECO:0000256" key="2">
    <source>
        <dbReference type="ARBA" id="ARBA00006899"/>
    </source>
</evidence>
<dbReference type="Pfam" id="PF11781">
    <property type="entry name" value="Zn_ribbon_RRN7"/>
    <property type="match status" value="1"/>
</dbReference>
<evidence type="ECO:0000256" key="3">
    <source>
        <dbReference type="ARBA" id="ARBA00022723"/>
    </source>
</evidence>
<dbReference type="InterPro" id="IPR021752">
    <property type="entry name" value="TF_Rrn7_Zf"/>
</dbReference>
<organism evidence="13">
    <name type="scientific">Sesamum angustifolium</name>
    <dbReference type="NCBI Taxonomy" id="2727405"/>
    <lineage>
        <taxon>Eukaryota</taxon>
        <taxon>Viridiplantae</taxon>
        <taxon>Streptophyta</taxon>
        <taxon>Embryophyta</taxon>
        <taxon>Tracheophyta</taxon>
        <taxon>Spermatophyta</taxon>
        <taxon>Magnoliopsida</taxon>
        <taxon>eudicotyledons</taxon>
        <taxon>Gunneridae</taxon>
        <taxon>Pentapetalae</taxon>
        <taxon>asterids</taxon>
        <taxon>lamiids</taxon>
        <taxon>Lamiales</taxon>
        <taxon>Pedaliaceae</taxon>
        <taxon>Sesamum</taxon>
    </lineage>
</organism>
<evidence type="ECO:0000259" key="11">
    <source>
        <dbReference type="Pfam" id="PF11781"/>
    </source>
</evidence>
<keyword evidence="8" id="KW-0804">Transcription</keyword>
<keyword evidence="9" id="KW-0539">Nucleus</keyword>
<gene>
    <name evidence="13" type="ORF">Sangu_2170400</name>
</gene>
<feature type="compositionally biased region" description="Basic and acidic residues" evidence="10">
    <location>
        <begin position="420"/>
        <end position="429"/>
    </location>
</feature>
<reference evidence="13" key="2">
    <citation type="journal article" date="2024" name="Plant">
        <title>Genomic evolution and insights into agronomic trait innovations of Sesamum species.</title>
        <authorList>
            <person name="Miao H."/>
            <person name="Wang L."/>
            <person name="Qu L."/>
            <person name="Liu H."/>
            <person name="Sun Y."/>
            <person name="Le M."/>
            <person name="Wang Q."/>
            <person name="Wei S."/>
            <person name="Zheng Y."/>
            <person name="Lin W."/>
            <person name="Duan Y."/>
            <person name="Cao H."/>
            <person name="Xiong S."/>
            <person name="Wang X."/>
            <person name="Wei L."/>
            <person name="Li C."/>
            <person name="Ma Q."/>
            <person name="Ju M."/>
            <person name="Zhao R."/>
            <person name="Li G."/>
            <person name="Mu C."/>
            <person name="Tian Q."/>
            <person name="Mei H."/>
            <person name="Zhang T."/>
            <person name="Gao T."/>
            <person name="Zhang H."/>
        </authorList>
    </citation>
    <scope>NUCLEOTIDE SEQUENCE</scope>
    <source>
        <strain evidence="13">G01</strain>
    </source>
</reference>
<dbReference type="GO" id="GO:0070860">
    <property type="term" value="C:RNA polymerase I core factor complex"/>
    <property type="evidence" value="ECO:0007669"/>
    <property type="project" value="InterPro"/>
</dbReference>
<dbReference type="EMBL" id="JACGWK010000014">
    <property type="protein sequence ID" value="KAL0317561.1"/>
    <property type="molecule type" value="Genomic_DNA"/>
</dbReference>
<dbReference type="GO" id="GO:0042790">
    <property type="term" value="P:nucleolar large rRNA transcription by RNA polymerase I"/>
    <property type="evidence" value="ECO:0007669"/>
    <property type="project" value="TreeGrafter"/>
</dbReference>
<protein>
    <submittedName>
        <fullName evidence="13">TATA box-binding protein-associated factor RNA polymerase I subunit B</fullName>
    </submittedName>
</protein>
<dbReference type="PANTHER" id="PTHR31576:SF2">
    <property type="entry name" value="TATA BOX-BINDING PROTEIN-ASSOCIATED FACTOR RNA POLYMERASE I SUBUNIT B"/>
    <property type="match status" value="1"/>
</dbReference>
<keyword evidence="7" id="KW-0238">DNA-binding</keyword>
<dbReference type="Pfam" id="PF20645">
    <property type="entry name" value="Rrn7_cyclin_C"/>
    <property type="match status" value="1"/>
</dbReference>
<evidence type="ECO:0000259" key="12">
    <source>
        <dbReference type="Pfam" id="PF20645"/>
    </source>
</evidence>
<dbReference type="PANTHER" id="PTHR31576">
    <property type="entry name" value="TATA BOX-BINDING PROTEIN-ASSOCIATED FACTOR RNA POLYMERASE I SUBUNIT B"/>
    <property type="match status" value="1"/>
</dbReference>
<evidence type="ECO:0000256" key="8">
    <source>
        <dbReference type="ARBA" id="ARBA00023163"/>
    </source>
</evidence>
<reference evidence="13" key="1">
    <citation type="submission" date="2020-06" db="EMBL/GenBank/DDBJ databases">
        <authorList>
            <person name="Li T."/>
            <person name="Hu X."/>
            <person name="Zhang T."/>
            <person name="Song X."/>
            <person name="Zhang H."/>
            <person name="Dai N."/>
            <person name="Sheng W."/>
            <person name="Hou X."/>
            <person name="Wei L."/>
        </authorList>
    </citation>
    <scope>NUCLEOTIDE SEQUENCE</scope>
    <source>
        <strain evidence="13">G01</strain>
        <tissue evidence="13">Leaf</tissue>
    </source>
</reference>
<feature type="compositionally biased region" description="Polar residues" evidence="10">
    <location>
        <begin position="407"/>
        <end position="419"/>
    </location>
</feature>
<keyword evidence="3" id="KW-0479">Metal-binding</keyword>
<sequence>MVGRVERICQVCGSSVGFTRSDDGFFYCGYCNSQADDIFDTGVDEEQFFSHYSASCNRVRPANAIAAEPISQVKLTTSQYLDHPDILVEDMEDDDMGDGVGPSGPSDFGSSQKNFSYEDYYSEIRSRYLTGLQVMIQLQCQALVEKFNVSPLIIGLVGTLWLREAEEFKPSAKFRSEPVNIHGKLWEGVTPSDMLKWTLEGKIPYFAAFGVIEKQLGSHSEACPIRASRMFRPIQAISSQKLEAMAADIAQKISLELPPVNFYAIAFRYCRQLALPVREILPQACRICEWSMPSELYLSANEFRIPTRVCVMSILIVAIRIIFDINGYGMWESSLSNSSCSLSRVKNKETESQSSPNTMENADDDSSSNNSQSSGTKSGVEDSKFSVVELLQILEGKYNELDDVHGSGTSDHQGDAQQSRPHEVEKTRSSDQNSASCTQSPDEDPKDKAITQLKLDMEENKFCYIPPRIKVKRKDYLHYARRRKDVYIYAVHADYYILLRCCAKAAQVEPRIMHIAVLGLERRLHWLEKRMDASLKLKLNLNGVCDFCKDEFLQNGGNDPMDLKT</sequence>
<evidence type="ECO:0000256" key="9">
    <source>
        <dbReference type="ARBA" id="ARBA00023242"/>
    </source>
</evidence>
<evidence type="ECO:0000256" key="1">
    <source>
        <dbReference type="ARBA" id="ARBA00004604"/>
    </source>
</evidence>
<evidence type="ECO:0000256" key="6">
    <source>
        <dbReference type="ARBA" id="ARBA00023015"/>
    </source>
</evidence>
<evidence type="ECO:0000256" key="4">
    <source>
        <dbReference type="ARBA" id="ARBA00022771"/>
    </source>
</evidence>
<dbReference type="GO" id="GO:0001164">
    <property type="term" value="F:RNA polymerase I core promoter sequence-specific DNA binding"/>
    <property type="evidence" value="ECO:0007669"/>
    <property type="project" value="InterPro"/>
</dbReference>
<evidence type="ECO:0000256" key="7">
    <source>
        <dbReference type="ARBA" id="ARBA00023125"/>
    </source>
</evidence>
<comment type="subcellular location">
    <subcellularLocation>
        <location evidence="1">Nucleus</location>
        <location evidence="1">Nucleolus</location>
    </subcellularLocation>
</comment>
<comment type="similarity">
    <text evidence="2">Belongs to the RRN7/TAF1B family.</text>
</comment>
<keyword evidence="4" id="KW-0863">Zinc-finger</keyword>
<dbReference type="InterPro" id="IPR033599">
    <property type="entry name" value="TAF1B/Rrn7"/>
</dbReference>
<dbReference type="GO" id="GO:0008270">
    <property type="term" value="F:zinc ion binding"/>
    <property type="evidence" value="ECO:0007669"/>
    <property type="project" value="UniProtKB-KW"/>
</dbReference>
<accession>A0AAW2LIN0</accession>
<dbReference type="InterPro" id="IPR048538">
    <property type="entry name" value="Rrn7_cyclin_C"/>
</dbReference>
<feature type="compositionally biased region" description="Polar residues" evidence="10">
    <location>
        <begin position="430"/>
        <end position="440"/>
    </location>
</feature>
<name>A0AAW2LIN0_9LAMI</name>
<proteinExistence type="inferred from homology"/>
<feature type="domain" description="RRN7-type" evidence="11">
    <location>
        <begin position="8"/>
        <end position="35"/>
    </location>
</feature>
<keyword evidence="6" id="KW-0805">Transcription regulation</keyword>
<feature type="region of interest" description="Disordered" evidence="10">
    <location>
        <begin position="91"/>
        <end position="111"/>
    </location>
</feature>
<keyword evidence="5" id="KW-0862">Zinc</keyword>
<evidence type="ECO:0000256" key="10">
    <source>
        <dbReference type="SAM" id="MobiDB-lite"/>
    </source>
</evidence>
<evidence type="ECO:0000313" key="13">
    <source>
        <dbReference type="EMBL" id="KAL0317561.1"/>
    </source>
</evidence>
<feature type="domain" description="Rrn7/TAF1B C-terminal cyclin" evidence="12">
    <location>
        <begin position="241"/>
        <end position="332"/>
    </location>
</feature>
<dbReference type="AlphaFoldDB" id="A0AAW2LIN0"/>
<feature type="region of interest" description="Disordered" evidence="10">
    <location>
        <begin position="402"/>
        <end position="447"/>
    </location>
</feature>